<protein>
    <submittedName>
        <fullName evidence="2">Uncharacterized protein</fullName>
    </submittedName>
</protein>
<keyword evidence="3" id="KW-1185">Reference proteome</keyword>
<reference evidence="2" key="1">
    <citation type="submission" date="2021-04" db="EMBL/GenBank/DDBJ databases">
        <title>Genome seq and assembly of Streptomyces sp. RG38.</title>
        <authorList>
            <person name="Chhetri G."/>
        </authorList>
    </citation>
    <scope>NUCLEOTIDE SEQUENCE</scope>
    <source>
        <strain evidence="2">RG38</strain>
    </source>
</reference>
<proteinExistence type="predicted"/>
<sequence length="122" mass="13465">MVTPSINAMALYLCSWLHDPQNPTPFLEEARETVSSARETFARRGMTIDDSLRLSYEEGVAADGLDQELLAWATRTATALDSGSLPRDPEHRDAPSSHSYRGFQLTYGDLEEIYGADLPDGS</sequence>
<dbReference type="EMBL" id="JAGPNL010000003">
    <property type="protein sequence ID" value="MBQ0827656.1"/>
    <property type="molecule type" value="Genomic_DNA"/>
</dbReference>
<feature type="region of interest" description="Disordered" evidence="1">
    <location>
        <begin position="80"/>
        <end position="101"/>
    </location>
</feature>
<evidence type="ECO:0000313" key="2">
    <source>
        <dbReference type="EMBL" id="MBQ0827656.1"/>
    </source>
</evidence>
<evidence type="ECO:0000313" key="3">
    <source>
        <dbReference type="Proteomes" id="UP000677875"/>
    </source>
</evidence>
<organism evidence="2 3">
    <name type="scientific">Streptomyces tagetis</name>
    <dbReference type="NCBI Taxonomy" id="2820809"/>
    <lineage>
        <taxon>Bacteria</taxon>
        <taxon>Bacillati</taxon>
        <taxon>Actinomycetota</taxon>
        <taxon>Actinomycetes</taxon>
        <taxon>Kitasatosporales</taxon>
        <taxon>Streptomycetaceae</taxon>
        <taxon>Streptomyces</taxon>
    </lineage>
</organism>
<evidence type="ECO:0000256" key="1">
    <source>
        <dbReference type="SAM" id="MobiDB-lite"/>
    </source>
</evidence>
<comment type="caution">
    <text evidence="2">The sequence shown here is derived from an EMBL/GenBank/DDBJ whole genome shotgun (WGS) entry which is preliminary data.</text>
</comment>
<dbReference type="Proteomes" id="UP000677875">
    <property type="component" value="Unassembled WGS sequence"/>
</dbReference>
<dbReference type="RefSeq" id="WP_210872205.1">
    <property type="nucleotide sequence ID" value="NZ_JAGPNL010000003.1"/>
</dbReference>
<name>A0A940XG03_9ACTN</name>
<accession>A0A940XG03</accession>
<gene>
    <name evidence="2" type="ORF">J5Y05_14225</name>
</gene>
<dbReference type="AlphaFoldDB" id="A0A940XG03"/>